<evidence type="ECO:0000313" key="2">
    <source>
        <dbReference type="EMBL" id="PYE51742.1"/>
    </source>
</evidence>
<feature type="transmembrane region" description="Helical" evidence="1">
    <location>
        <begin position="12"/>
        <end position="30"/>
    </location>
</feature>
<dbReference type="InterPro" id="IPR014198">
    <property type="entry name" value="Spore_III_AB"/>
</dbReference>
<organism evidence="2 3">
    <name type="scientific">Paenibacillus barcinonensis</name>
    <dbReference type="NCBI Taxonomy" id="198119"/>
    <lineage>
        <taxon>Bacteria</taxon>
        <taxon>Bacillati</taxon>
        <taxon>Bacillota</taxon>
        <taxon>Bacilli</taxon>
        <taxon>Bacillales</taxon>
        <taxon>Paenibacillaceae</taxon>
        <taxon>Paenibacillus</taxon>
    </lineage>
</organism>
<dbReference type="Pfam" id="PF09548">
    <property type="entry name" value="Spore_III_AB"/>
    <property type="match status" value="1"/>
</dbReference>
<evidence type="ECO:0000256" key="1">
    <source>
        <dbReference type="SAM" id="Phobius"/>
    </source>
</evidence>
<dbReference type="PIRSF" id="PIRSF021435">
    <property type="entry name" value="SpoIIIAB"/>
    <property type="match status" value="1"/>
</dbReference>
<dbReference type="Proteomes" id="UP000247790">
    <property type="component" value="Unassembled WGS sequence"/>
</dbReference>
<protein>
    <submittedName>
        <fullName evidence="2">Stage III sporulation protein AB</fullName>
    </submittedName>
</protein>
<proteinExistence type="predicted"/>
<reference evidence="2 3" key="1">
    <citation type="submission" date="2018-06" db="EMBL/GenBank/DDBJ databases">
        <title>Genomic Encyclopedia of Type Strains, Phase III (KMG-III): the genomes of soil and plant-associated and newly described type strains.</title>
        <authorList>
            <person name="Whitman W."/>
        </authorList>
    </citation>
    <scope>NUCLEOTIDE SEQUENCE [LARGE SCALE GENOMIC DNA]</scope>
    <source>
        <strain evidence="2 3">CECT 7022</strain>
    </source>
</reference>
<evidence type="ECO:0000313" key="3">
    <source>
        <dbReference type="Proteomes" id="UP000247790"/>
    </source>
</evidence>
<keyword evidence="1" id="KW-1133">Transmembrane helix</keyword>
<sequence>MPGQEVKPLVNMFGAVLIMIASSLAGFYKARQYALRPRQLRELIAALQRLMTEINYGLTPLPDAMSKMGAQTKEPVRTLFMHAAAQMEPPLGLTARESLQSGVEQAWGRSAMKSDEREVMMQLSFSLGTSDRQDQTKHISLAIQQLMHEESRAQADQVKYERMSRSLGMLVGALIVILIF</sequence>
<name>A0A2V4VDT4_PAEBA</name>
<dbReference type="AlphaFoldDB" id="A0A2V4VDT4"/>
<keyword evidence="1" id="KW-0472">Membrane</keyword>
<comment type="caution">
    <text evidence="2">The sequence shown here is derived from an EMBL/GenBank/DDBJ whole genome shotgun (WGS) entry which is preliminary data.</text>
</comment>
<dbReference type="NCBIfam" id="TIGR02833">
    <property type="entry name" value="spore_III_AB"/>
    <property type="match status" value="1"/>
</dbReference>
<dbReference type="EMBL" id="QJSW01000002">
    <property type="protein sequence ID" value="PYE51742.1"/>
    <property type="molecule type" value="Genomic_DNA"/>
</dbReference>
<accession>A0A2V4VDT4</accession>
<gene>
    <name evidence="2" type="ORF">DFQ00_102538</name>
</gene>
<keyword evidence="1" id="KW-0812">Transmembrane</keyword>